<organism evidence="2">
    <name type="scientific">marine sediment metagenome</name>
    <dbReference type="NCBI Taxonomy" id="412755"/>
    <lineage>
        <taxon>unclassified sequences</taxon>
        <taxon>metagenomes</taxon>
        <taxon>ecological metagenomes</taxon>
    </lineage>
</organism>
<protein>
    <recommendedName>
        <fullName evidence="1">DDH domain-containing protein</fullName>
    </recommendedName>
</protein>
<reference evidence="2" key="1">
    <citation type="journal article" date="2014" name="Front. Microbiol.">
        <title>High frequency of phylogenetically diverse reductive dehalogenase-homologous genes in deep subseafloor sedimentary metagenomes.</title>
        <authorList>
            <person name="Kawai M."/>
            <person name="Futagami T."/>
            <person name="Toyoda A."/>
            <person name="Takaki Y."/>
            <person name="Nishi S."/>
            <person name="Hori S."/>
            <person name="Arai W."/>
            <person name="Tsubouchi T."/>
            <person name="Morono Y."/>
            <person name="Uchiyama I."/>
            <person name="Ito T."/>
            <person name="Fujiyama A."/>
            <person name="Inagaki F."/>
            <person name="Takami H."/>
        </authorList>
    </citation>
    <scope>NUCLEOTIDE SEQUENCE</scope>
    <source>
        <strain evidence="2">Expedition CK06-06</strain>
    </source>
</reference>
<dbReference type="SUPFAM" id="SSF64182">
    <property type="entry name" value="DHH phosphoesterases"/>
    <property type="match status" value="1"/>
</dbReference>
<proteinExistence type="predicted"/>
<dbReference type="Pfam" id="PF01368">
    <property type="entry name" value="DHH"/>
    <property type="match status" value="1"/>
</dbReference>
<feature type="non-terminal residue" evidence="2">
    <location>
        <position position="105"/>
    </location>
</feature>
<dbReference type="AlphaFoldDB" id="X1K6V4"/>
<feature type="domain" description="DDH" evidence="1">
    <location>
        <begin position="3"/>
        <end position="87"/>
    </location>
</feature>
<evidence type="ECO:0000259" key="1">
    <source>
        <dbReference type="Pfam" id="PF01368"/>
    </source>
</evidence>
<comment type="caution">
    <text evidence="2">The sequence shown here is derived from an EMBL/GenBank/DDBJ whole genome shotgun (WGS) entry which is preliminary data.</text>
</comment>
<gene>
    <name evidence="2" type="ORF">S03H2_58650</name>
</gene>
<dbReference type="InterPro" id="IPR001667">
    <property type="entry name" value="DDH_dom"/>
</dbReference>
<sequence length="105" mass="12453">MKIYYHNDLDGRCAGAIAYRALRDQNKDAKIELIELDYKDEIKVKEIQLCESIYILDFSFKPEIMEKVLLLTKSIIWIDHHKTAFEYKYSQELKGLRDNKFSGCE</sequence>
<dbReference type="EMBL" id="BARU01037670">
    <property type="protein sequence ID" value="GAH89360.1"/>
    <property type="molecule type" value="Genomic_DNA"/>
</dbReference>
<dbReference type="InterPro" id="IPR038763">
    <property type="entry name" value="DHH_sf"/>
</dbReference>
<accession>X1K6V4</accession>
<evidence type="ECO:0000313" key="2">
    <source>
        <dbReference type="EMBL" id="GAH89360.1"/>
    </source>
</evidence>
<name>X1K6V4_9ZZZZ</name>